<keyword evidence="4" id="KW-0813">Transport</keyword>
<evidence type="ECO:0000256" key="8">
    <source>
        <dbReference type="ARBA" id="ARBA00022989"/>
    </source>
</evidence>
<dbReference type="PANTHER" id="PTHR33909">
    <property type="entry name" value="SEC TRANSLOCON ACCESSORY COMPLEX SUBUNIT YAJC"/>
    <property type="match status" value="1"/>
</dbReference>
<comment type="subcellular location">
    <subcellularLocation>
        <location evidence="1">Cell membrane</location>
        <topology evidence="1">Single-pass membrane protein</topology>
    </subcellularLocation>
</comment>
<dbReference type="HOGENOM" id="CLU_116157_2_1_4"/>
<keyword evidence="6 11" id="KW-0812">Transmembrane</keyword>
<name>G4QA09_TAYAM</name>
<keyword evidence="7" id="KW-0653">Protein transport</keyword>
<dbReference type="RefSeq" id="WP_014111976.1">
    <property type="nucleotide sequence ID" value="NC_016043.1"/>
</dbReference>
<dbReference type="STRING" id="1008459.TASI_1339"/>
<dbReference type="SMART" id="SM01323">
    <property type="entry name" value="YajC"/>
    <property type="match status" value="1"/>
</dbReference>
<feature type="transmembrane region" description="Helical" evidence="11">
    <location>
        <begin position="20"/>
        <end position="42"/>
    </location>
</feature>
<dbReference type="InterPro" id="IPR003849">
    <property type="entry name" value="Preprotein_translocase_YajC"/>
</dbReference>
<keyword evidence="8 11" id="KW-1133">Transmembrane helix</keyword>
<dbReference type="GO" id="GO:0005886">
    <property type="term" value="C:plasma membrane"/>
    <property type="evidence" value="ECO:0007669"/>
    <property type="project" value="UniProtKB-SubCell"/>
</dbReference>
<evidence type="ECO:0000256" key="9">
    <source>
        <dbReference type="ARBA" id="ARBA00023010"/>
    </source>
</evidence>
<evidence type="ECO:0000256" key="2">
    <source>
        <dbReference type="ARBA" id="ARBA00006742"/>
    </source>
</evidence>
<evidence type="ECO:0000313" key="13">
    <source>
        <dbReference type="Proteomes" id="UP000009284"/>
    </source>
</evidence>
<dbReference type="PRINTS" id="PR01853">
    <property type="entry name" value="YAJCTRNLCASE"/>
</dbReference>
<evidence type="ECO:0000256" key="3">
    <source>
        <dbReference type="ARBA" id="ARBA00014962"/>
    </source>
</evidence>
<dbReference type="PANTHER" id="PTHR33909:SF1">
    <property type="entry name" value="SEC TRANSLOCON ACCESSORY COMPLEX SUBUNIT YAJC"/>
    <property type="match status" value="1"/>
</dbReference>
<comment type="similarity">
    <text evidence="2">Belongs to the YajC family.</text>
</comment>
<reference evidence="12 13" key="2">
    <citation type="journal article" date="2012" name="PLoS ONE">
        <title>Genomic characterization of the taylorella genus.</title>
        <authorList>
            <person name="Hebert L."/>
            <person name="Moumen B."/>
            <person name="Pons N."/>
            <person name="Duquesne F."/>
            <person name="Breuil M.F."/>
            <person name="Goux D."/>
            <person name="Batto J.M."/>
            <person name="Laugier C."/>
            <person name="Renault P."/>
            <person name="Petry S."/>
        </authorList>
    </citation>
    <scope>NUCLEOTIDE SEQUENCE [LARGE SCALE GENOMIC DNA]</scope>
    <source>
        <strain evidence="12 13">MCE3</strain>
    </source>
</reference>
<evidence type="ECO:0000256" key="5">
    <source>
        <dbReference type="ARBA" id="ARBA00022475"/>
    </source>
</evidence>
<dbReference type="Proteomes" id="UP000009284">
    <property type="component" value="Chromosome"/>
</dbReference>
<evidence type="ECO:0000313" key="12">
    <source>
        <dbReference type="EMBL" id="AEP37082.1"/>
    </source>
</evidence>
<dbReference type="eggNOG" id="COG1862">
    <property type="taxonomic scope" value="Bacteria"/>
</dbReference>
<keyword evidence="9" id="KW-0811">Translocation</keyword>
<keyword evidence="5" id="KW-1003">Cell membrane</keyword>
<keyword evidence="13" id="KW-1185">Reference proteome</keyword>
<dbReference type="AlphaFoldDB" id="G4QA09"/>
<dbReference type="EMBL" id="CP003059">
    <property type="protein sequence ID" value="AEP37082.1"/>
    <property type="molecule type" value="Genomic_DNA"/>
</dbReference>
<evidence type="ECO:0000256" key="10">
    <source>
        <dbReference type="ARBA" id="ARBA00023136"/>
    </source>
</evidence>
<dbReference type="Pfam" id="PF02699">
    <property type="entry name" value="YajC"/>
    <property type="match status" value="1"/>
</dbReference>
<evidence type="ECO:0000256" key="4">
    <source>
        <dbReference type="ARBA" id="ARBA00022448"/>
    </source>
</evidence>
<gene>
    <name evidence="12" type="ordered locus">TASI_1339</name>
</gene>
<keyword evidence="10 11" id="KW-0472">Membrane</keyword>
<dbReference type="GO" id="GO:0015031">
    <property type="term" value="P:protein transport"/>
    <property type="evidence" value="ECO:0007669"/>
    <property type="project" value="UniProtKB-KW"/>
</dbReference>
<proteinExistence type="inferred from homology"/>
<evidence type="ECO:0000256" key="11">
    <source>
        <dbReference type="SAM" id="Phobius"/>
    </source>
</evidence>
<sequence length="116" mass="12663">MFNDLLIATFNQAAAPANQSLAGTITGLLPMILMFGVLWFLLVRPQMKRQKEHRKMVESLAVGHEVITTGGILGKVTHITDNYITLDISKGEQPAEILLQRVAVAAVLPKGTIKDL</sequence>
<reference key="1">
    <citation type="submission" date="2011-09" db="EMBL/GenBank/DDBJ databases">
        <title>Genomic characterization of the Taylorella genus.</title>
        <authorList>
            <person name="Hebert L."/>
            <person name="Moumen B."/>
            <person name="Pons N."/>
            <person name="Duquesne F."/>
            <person name="Breuil M.-F."/>
            <person name="Goux D."/>
            <person name="Batto J.-M."/>
            <person name="Renault P."/>
            <person name="Laugier C."/>
            <person name="Petry S."/>
        </authorList>
    </citation>
    <scope>NUCLEOTIDE SEQUENCE</scope>
    <source>
        <strain>MCE3</strain>
    </source>
</reference>
<evidence type="ECO:0000256" key="1">
    <source>
        <dbReference type="ARBA" id="ARBA00004162"/>
    </source>
</evidence>
<accession>G4QA09</accession>
<dbReference type="NCBIfam" id="TIGR00739">
    <property type="entry name" value="yajC"/>
    <property type="match status" value="1"/>
</dbReference>
<evidence type="ECO:0000256" key="6">
    <source>
        <dbReference type="ARBA" id="ARBA00022692"/>
    </source>
</evidence>
<organism evidence="12 13">
    <name type="scientific">Taylorella asinigenitalis (strain MCE3)</name>
    <dbReference type="NCBI Taxonomy" id="1008459"/>
    <lineage>
        <taxon>Bacteria</taxon>
        <taxon>Pseudomonadati</taxon>
        <taxon>Pseudomonadota</taxon>
        <taxon>Betaproteobacteria</taxon>
        <taxon>Burkholderiales</taxon>
        <taxon>Alcaligenaceae</taxon>
        <taxon>Taylorella</taxon>
    </lineage>
</organism>
<dbReference type="KEGG" id="tas:TASI_1339"/>
<dbReference type="OrthoDB" id="9811406at2"/>
<protein>
    <recommendedName>
        <fullName evidence="3">Sec translocon accessory complex subunit YajC</fullName>
    </recommendedName>
</protein>
<evidence type="ECO:0000256" key="7">
    <source>
        <dbReference type="ARBA" id="ARBA00022927"/>
    </source>
</evidence>